<feature type="transmembrane region" description="Helical" evidence="6">
    <location>
        <begin position="83"/>
        <end position="103"/>
    </location>
</feature>
<reference evidence="8 9" key="1">
    <citation type="submission" date="2019-07" db="EMBL/GenBank/DDBJ databases">
        <title>Whole genome shotgun sequence of Cellulomonas composti NBRC 100758.</title>
        <authorList>
            <person name="Hosoyama A."/>
            <person name="Uohara A."/>
            <person name="Ohji S."/>
            <person name="Ichikawa N."/>
        </authorList>
    </citation>
    <scope>NUCLEOTIDE SEQUENCE [LARGE SCALE GENOMIC DNA]</scope>
    <source>
        <strain evidence="8 9">NBRC 100758</strain>
    </source>
</reference>
<dbReference type="AlphaFoldDB" id="A0A511JAQ8"/>
<evidence type="ECO:0000256" key="3">
    <source>
        <dbReference type="ARBA" id="ARBA00022801"/>
    </source>
</evidence>
<dbReference type="InterPro" id="IPR006026">
    <property type="entry name" value="Peptidase_Metallo"/>
</dbReference>
<dbReference type="InterPro" id="IPR001818">
    <property type="entry name" value="Pept_M10_metallopeptidase"/>
</dbReference>
<feature type="compositionally biased region" description="Basic and acidic residues" evidence="5">
    <location>
        <begin position="11"/>
        <end position="22"/>
    </location>
</feature>
<dbReference type="Proteomes" id="UP000321720">
    <property type="component" value="Unassembled WGS sequence"/>
</dbReference>
<dbReference type="SUPFAM" id="SSF55486">
    <property type="entry name" value="Metalloproteases ('zincins'), catalytic domain"/>
    <property type="match status" value="1"/>
</dbReference>
<feature type="region of interest" description="Disordered" evidence="5">
    <location>
        <begin position="1"/>
        <end position="28"/>
    </location>
</feature>
<keyword evidence="1" id="KW-0645">Protease</keyword>
<evidence type="ECO:0000256" key="5">
    <source>
        <dbReference type="SAM" id="MobiDB-lite"/>
    </source>
</evidence>
<comment type="caution">
    <text evidence="8">The sequence shown here is derived from an EMBL/GenBank/DDBJ whole genome shotgun (WGS) entry which is preliminary data.</text>
</comment>
<evidence type="ECO:0000256" key="6">
    <source>
        <dbReference type="SAM" id="Phobius"/>
    </source>
</evidence>
<dbReference type="GO" id="GO:0031012">
    <property type="term" value="C:extracellular matrix"/>
    <property type="evidence" value="ECO:0007669"/>
    <property type="project" value="InterPro"/>
</dbReference>
<dbReference type="InterPro" id="IPR024079">
    <property type="entry name" value="MetalloPept_cat_dom_sf"/>
</dbReference>
<accession>A0A511JAQ8</accession>
<dbReference type="GO" id="GO:0006508">
    <property type="term" value="P:proteolysis"/>
    <property type="evidence" value="ECO:0007669"/>
    <property type="project" value="UniProtKB-KW"/>
</dbReference>
<dbReference type="SMART" id="SM00235">
    <property type="entry name" value="ZnMc"/>
    <property type="match status" value="1"/>
</dbReference>
<sequence length="361" mass="38223">MALNPRLVVADGEHVPDPDDLPRSPSGRLPQWVLDEAAGRAHVPTLGPPDRRTRRDLAAFRRLDRRAARAMARGGAGVRQRTLVVLIAVLSALIGTGCAVLWYRSLPDQSLSGVRDALMAHPGDAEAAGAHMVDDGSRPPAGVGEGAAPLGTPPVVAWDGSPYAFEATQTVDGEERPVTWDPCRVVHYAVSTYGAPDAFAQDVTRVVAEAQEATGLVFVDDGPTTELVGAERAPYQPERYGERWAPLLIGFSDETLLPDLAGGVVGLGGPGSVRAPSGLQVVVSGQVSLDAELLTTDGRRAVDRRVFLGVLRHELAHAIGLDHVDDPSQLMNPEMESVYTYQTGDLYGLSELGSGVCAPEL</sequence>
<evidence type="ECO:0000256" key="2">
    <source>
        <dbReference type="ARBA" id="ARBA00022723"/>
    </source>
</evidence>
<keyword evidence="6" id="KW-0812">Transmembrane</keyword>
<dbReference type="RefSeq" id="WP_146842744.1">
    <property type="nucleotide sequence ID" value="NZ_BJWG01000007.1"/>
</dbReference>
<name>A0A511JAQ8_9CELL</name>
<evidence type="ECO:0000256" key="4">
    <source>
        <dbReference type="ARBA" id="ARBA00022833"/>
    </source>
</evidence>
<proteinExistence type="predicted"/>
<feature type="domain" description="Peptidase metallopeptidase" evidence="7">
    <location>
        <begin position="176"/>
        <end position="354"/>
    </location>
</feature>
<dbReference type="EMBL" id="BJWG01000007">
    <property type="protein sequence ID" value="GEL95080.1"/>
    <property type="molecule type" value="Genomic_DNA"/>
</dbReference>
<evidence type="ECO:0000259" key="7">
    <source>
        <dbReference type="SMART" id="SM00235"/>
    </source>
</evidence>
<organism evidence="8 9">
    <name type="scientific">Cellulomonas composti</name>
    <dbReference type="NCBI Taxonomy" id="266130"/>
    <lineage>
        <taxon>Bacteria</taxon>
        <taxon>Bacillati</taxon>
        <taxon>Actinomycetota</taxon>
        <taxon>Actinomycetes</taxon>
        <taxon>Micrococcales</taxon>
        <taxon>Cellulomonadaceae</taxon>
        <taxon>Cellulomonas</taxon>
    </lineage>
</organism>
<keyword evidence="6" id="KW-0472">Membrane</keyword>
<evidence type="ECO:0000313" key="9">
    <source>
        <dbReference type="Proteomes" id="UP000321720"/>
    </source>
</evidence>
<dbReference type="OrthoDB" id="4297752at2"/>
<dbReference type="Pfam" id="PF00413">
    <property type="entry name" value="Peptidase_M10"/>
    <property type="match status" value="1"/>
</dbReference>
<gene>
    <name evidence="8" type="ORF">CCO02nite_17380</name>
</gene>
<protein>
    <recommendedName>
        <fullName evidence="7">Peptidase metallopeptidase domain-containing protein</fullName>
    </recommendedName>
</protein>
<keyword evidence="9" id="KW-1185">Reference proteome</keyword>
<keyword evidence="3" id="KW-0378">Hydrolase</keyword>
<dbReference type="Gene3D" id="3.40.390.10">
    <property type="entry name" value="Collagenase (Catalytic Domain)"/>
    <property type="match status" value="1"/>
</dbReference>
<keyword evidence="4" id="KW-0862">Zinc</keyword>
<evidence type="ECO:0000256" key="1">
    <source>
        <dbReference type="ARBA" id="ARBA00022670"/>
    </source>
</evidence>
<evidence type="ECO:0000313" key="8">
    <source>
        <dbReference type="EMBL" id="GEL95080.1"/>
    </source>
</evidence>
<keyword evidence="2" id="KW-0479">Metal-binding</keyword>
<keyword evidence="6" id="KW-1133">Transmembrane helix</keyword>
<dbReference type="GO" id="GO:0008270">
    <property type="term" value="F:zinc ion binding"/>
    <property type="evidence" value="ECO:0007669"/>
    <property type="project" value="InterPro"/>
</dbReference>
<dbReference type="GO" id="GO:0004222">
    <property type="term" value="F:metalloendopeptidase activity"/>
    <property type="evidence" value="ECO:0007669"/>
    <property type="project" value="InterPro"/>
</dbReference>